<dbReference type="Gene3D" id="1.10.760.10">
    <property type="entry name" value="Cytochrome c-like domain"/>
    <property type="match status" value="1"/>
</dbReference>
<dbReference type="InterPro" id="IPR009056">
    <property type="entry name" value="Cyt_c-like_dom"/>
</dbReference>
<evidence type="ECO:0000256" key="1">
    <source>
        <dbReference type="ARBA" id="ARBA00022617"/>
    </source>
</evidence>
<dbReference type="EMBL" id="CZRL01000097">
    <property type="protein sequence ID" value="CUS53495.1"/>
    <property type="molecule type" value="Genomic_DNA"/>
</dbReference>
<proteinExistence type="predicted"/>
<gene>
    <name evidence="5" type="ORF">MGWOODY_XGa1464</name>
</gene>
<dbReference type="GO" id="GO:0020037">
    <property type="term" value="F:heme binding"/>
    <property type="evidence" value="ECO:0007669"/>
    <property type="project" value="InterPro"/>
</dbReference>
<dbReference type="NCBIfam" id="TIGR04485">
    <property type="entry name" value="thiosulf_SoxX"/>
    <property type="match status" value="1"/>
</dbReference>
<keyword evidence="1" id="KW-0349">Heme</keyword>
<dbReference type="InterPro" id="IPR036909">
    <property type="entry name" value="Cyt_c-like_dom_sf"/>
</dbReference>
<reference evidence="5" key="1">
    <citation type="submission" date="2015-10" db="EMBL/GenBank/DDBJ databases">
        <authorList>
            <person name="Gilbert D.G."/>
        </authorList>
    </citation>
    <scope>NUCLEOTIDE SEQUENCE</scope>
</reference>
<evidence type="ECO:0000259" key="4">
    <source>
        <dbReference type="PROSITE" id="PS51007"/>
    </source>
</evidence>
<name>A0A160TWR9_9ZZZZ</name>
<evidence type="ECO:0000256" key="2">
    <source>
        <dbReference type="ARBA" id="ARBA00022723"/>
    </source>
</evidence>
<evidence type="ECO:0000256" key="3">
    <source>
        <dbReference type="ARBA" id="ARBA00023004"/>
    </source>
</evidence>
<dbReference type="PROSITE" id="PS51007">
    <property type="entry name" value="CYTC"/>
    <property type="match status" value="1"/>
</dbReference>
<keyword evidence="2" id="KW-0479">Metal-binding</keyword>
<dbReference type="Pfam" id="PF13442">
    <property type="entry name" value="Cytochrome_CBB3"/>
    <property type="match status" value="1"/>
</dbReference>
<protein>
    <submittedName>
        <fullName evidence="5">Sulfur oxidation protein SoxX</fullName>
    </submittedName>
</protein>
<sequence>MIMFRNILAAVSAVLLLGLASSYMPIAAAGDLPTEKGCKKLKEADSVMKGWCAAITRRKGNCLSCHQAVVDNWPATLPPGGNIGPPFVAMSARFPNSEDLRAQIWDPTVKNPNSSMPPFGKHKLISEKDIDNIVAWLSTL</sequence>
<dbReference type="GO" id="GO:0009055">
    <property type="term" value="F:electron transfer activity"/>
    <property type="evidence" value="ECO:0007669"/>
    <property type="project" value="InterPro"/>
</dbReference>
<keyword evidence="3" id="KW-0408">Iron</keyword>
<evidence type="ECO:0000313" key="5">
    <source>
        <dbReference type="EMBL" id="CUS53495.1"/>
    </source>
</evidence>
<feature type="domain" description="Cytochrome c" evidence="4">
    <location>
        <begin position="45"/>
        <end position="140"/>
    </location>
</feature>
<dbReference type="GO" id="GO:0046872">
    <property type="term" value="F:metal ion binding"/>
    <property type="evidence" value="ECO:0007669"/>
    <property type="project" value="UniProtKB-KW"/>
</dbReference>
<dbReference type="AlphaFoldDB" id="A0A160TWR9"/>
<dbReference type="SUPFAM" id="SSF46626">
    <property type="entry name" value="Cytochrome c"/>
    <property type="match status" value="1"/>
</dbReference>
<organism evidence="5">
    <name type="scientific">hydrothermal vent metagenome</name>
    <dbReference type="NCBI Taxonomy" id="652676"/>
    <lineage>
        <taxon>unclassified sequences</taxon>
        <taxon>metagenomes</taxon>
        <taxon>ecological metagenomes</taxon>
    </lineage>
</organism>
<accession>A0A160TWR9</accession>
<dbReference type="InterPro" id="IPR030999">
    <property type="entry name" value="Thiosulf_SoxX"/>
</dbReference>